<keyword evidence="3" id="KW-1185">Reference proteome</keyword>
<organism evidence="2 3">
    <name type="scientific">Tanacetum coccineum</name>
    <dbReference type="NCBI Taxonomy" id="301880"/>
    <lineage>
        <taxon>Eukaryota</taxon>
        <taxon>Viridiplantae</taxon>
        <taxon>Streptophyta</taxon>
        <taxon>Embryophyta</taxon>
        <taxon>Tracheophyta</taxon>
        <taxon>Spermatophyta</taxon>
        <taxon>Magnoliopsida</taxon>
        <taxon>eudicotyledons</taxon>
        <taxon>Gunneridae</taxon>
        <taxon>Pentapetalae</taxon>
        <taxon>asterids</taxon>
        <taxon>campanulids</taxon>
        <taxon>Asterales</taxon>
        <taxon>Asteraceae</taxon>
        <taxon>Asteroideae</taxon>
        <taxon>Anthemideae</taxon>
        <taxon>Anthemidinae</taxon>
        <taxon>Tanacetum</taxon>
    </lineage>
</organism>
<evidence type="ECO:0000313" key="3">
    <source>
        <dbReference type="Proteomes" id="UP001151760"/>
    </source>
</evidence>
<proteinExistence type="predicted"/>
<sequence>MNCAHPQQPQPEPQCSLQKESASKSNCDPPQRPQVGHQQQKKQEHATSLILFWAWSIRKWHESGSLMEQLIRGNKEISLKVSLTSLPWVPAAALRGYPASTS</sequence>
<name>A0ABQ5GSC4_9ASTR</name>
<feature type="compositionally biased region" description="Polar residues" evidence="1">
    <location>
        <begin position="13"/>
        <end position="28"/>
    </location>
</feature>
<evidence type="ECO:0000256" key="1">
    <source>
        <dbReference type="SAM" id="MobiDB-lite"/>
    </source>
</evidence>
<gene>
    <name evidence="2" type="ORF">Tco_1044909</name>
</gene>
<reference evidence="2" key="1">
    <citation type="journal article" date="2022" name="Int. J. Mol. Sci.">
        <title>Draft Genome of Tanacetum Coccineum: Genomic Comparison of Closely Related Tanacetum-Family Plants.</title>
        <authorList>
            <person name="Yamashiro T."/>
            <person name="Shiraishi A."/>
            <person name="Nakayama K."/>
            <person name="Satake H."/>
        </authorList>
    </citation>
    <scope>NUCLEOTIDE SEQUENCE</scope>
</reference>
<reference evidence="2" key="2">
    <citation type="submission" date="2022-01" db="EMBL/GenBank/DDBJ databases">
        <authorList>
            <person name="Yamashiro T."/>
            <person name="Shiraishi A."/>
            <person name="Satake H."/>
            <person name="Nakayama K."/>
        </authorList>
    </citation>
    <scope>NUCLEOTIDE SEQUENCE</scope>
</reference>
<accession>A0ABQ5GSC4</accession>
<feature type="region of interest" description="Disordered" evidence="1">
    <location>
        <begin position="1"/>
        <end position="42"/>
    </location>
</feature>
<protein>
    <submittedName>
        <fullName evidence="2">Uncharacterized protein</fullName>
    </submittedName>
</protein>
<dbReference type="EMBL" id="BQNB010018780">
    <property type="protein sequence ID" value="GJT78184.1"/>
    <property type="molecule type" value="Genomic_DNA"/>
</dbReference>
<comment type="caution">
    <text evidence="2">The sequence shown here is derived from an EMBL/GenBank/DDBJ whole genome shotgun (WGS) entry which is preliminary data.</text>
</comment>
<dbReference type="Proteomes" id="UP001151760">
    <property type="component" value="Unassembled WGS sequence"/>
</dbReference>
<evidence type="ECO:0000313" key="2">
    <source>
        <dbReference type="EMBL" id="GJT78184.1"/>
    </source>
</evidence>